<sequence>MAGSPEIESAPTPSIKSLKSRFEQLAHGHISGALAIPSPSPGPGPLALPKHAPGQPQVIVQQTQVHPASSFSDTKAPAVKRAPPPPPPTRGKKSIPSPTASPLLRPVPVPYALRSPRASPERPSKRDGCGASAEESSEDGSPGLDFAGVASLRSRFSSAARESTPTSTPPRPTTPKPPARPPAHSEPAVIEHQPPALPSRYMKPGAGDHSRIPPSSVDDSSTETSVPTIVTVDSSPRAGKVASIRNRFASIDILTPQTPKPHIRDERLTSHSEPNILASSPPSLPARHPPPRPPTSALFAREDSLELPSSSNSSQHSPFSDDESEISEVSLPPAIPPRKPRGSFGNTHPNSVYATHHERKSSGSSSESLPSLSPPSKPKPPPRHGLQGPPRPPPRHHGTHEASVTNSTTTTPMPAAAPPLPSRRVAPDESMSDIQSPAPPLPARLPSTSSNNSTTLEPASPLICDRKPLGNSKLPPPPTRTIGLGDKLPPVRRPPSPSTDEESGSEEDPRLRAAESLPDASHSSRRPPSLSSFSYSESKIHVPAHSGHIAVAGSSVVVSATHHIKHYDLWSSDSPMWAFDTKEAGMRDSKVTCLEFRPACDEEDRGKFVWVGTKEGHLFEVDIRTGTLTASKLGAHTHHVTHMFRYGRTMVTIDDTGKVLVFDPETNAIAGVGAGPADDVSLVYTAPRVHRIAEKPEFAKVLGGVLWTSVRTDVSGTGPASVPILRIYDVFTPGSIGRAVMPTQHVGAVTSGTILPCHPDHVYLGHEGGHVSVWSIVTGDGVPTCLDVIKVSTSDVLCLEGVNDRLWAGGRKGMISVYDVSVRPWIVTNCWDAHGGLPVLRIFVDPYAIEKLERLSVVSVGRDEQMRFWDGLLGADWVAHELLKREHSFSTFRDINVLIVTWNVDAAKPDALTTDPENINFLQDVLTSIDSPDIISFGFQEMIDLESRRMAAKTVLLGGGKKKGEDGKISEKVTSSYKRWHDRLVQAVKLAMPPDSPYTVINTESLVGLFTCMFVKHTERSSLKDVAITTIKRGMGGRYGNKGGIVARFVIDDSSVCFINCHLAAGQHHVRQRNADVAAFLEERDVLPPCDASEIPLAFVGGGDGSMVLDHEIVFLNGDLNYRIDQRRDAVIAAIECGDFESLQMHDQLLKEVRFNRGFRLRAFAEGALTFAPTYKYDRRTHAYDTSEKRRVPAWCDRVLWRTRDTARVSLLHYARYEANVSDHRPVSAGFRVRVKRVGGAARDRTRGEVGAWWAGVRVGLLSSAKEFYVAQGLV</sequence>
<protein>
    <submittedName>
        <fullName evidence="3">Inositol-polyphosphate 5-phosphatase</fullName>
        <ecNumber evidence="3">3.1.3.56</ecNumber>
    </submittedName>
</protein>
<dbReference type="PANTHER" id="PTHR11200">
    <property type="entry name" value="INOSITOL 5-PHOSPHATASE"/>
    <property type="match status" value="1"/>
</dbReference>
<dbReference type="InterPro" id="IPR000300">
    <property type="entry name" value="IPPc"/>
</dbReference>
<dbReference type="Pfam" id="PF22669">
    <property type="entry name" value="Exo_endo_phos2"/>
    <property type="match status" value="1"/>
</dbReference>
<feature type="compositionally biased region" description="Low complexity" evidence="1">
    <location>
        <begin position="402"/>
        <end position="414"/>
    </location>
</feature>
<feature type="compositionally biased region" description="Low complexity" evidence="1">
    <location>
        <begin position="213"/>
        <end position="228"/>
    </location>
</feature>
<feature type="compositionally biased region" description="Basic and acidic residues" evidence="1">
    <location>
        <begin position="119"/>
        <end position="128"/>
    </location>
</feature>
<dbReference type="HOGENOM" id="CLU_002027_0_0_1"/>
<dbReference type="Proteomes" id="UP000053647">
    <property type="component" value="Unassembled WGS sequence"/>
</dbReference>
<dbReference type="AlphaFoldDB" id="A0A0C9U070"/>
<feature type="compositionally biased region" description="Pro residues" evidence="1">
    <location>
        <begin position="282"/>
        <end position="294"/>
    </location>
</feature>
<dbReference type="GO" id="GO:0004445">
    <property type="term" value="F:inositol-polyphosphate 5-phosphatase activity"/>
    <property type="evidence" value="ECO:0007669"/>
    <property type="project" value="UniProtKB-EC"/>
</dbReference>
<feature type="domain" description="Inositol polyphosphate-related phosphatase" evidence="2">
    <location>
        <begin position="893"/>
        <end position="1239"/>
    </location>
</feature>
<feature type="compositionally biased region" description="Pro residues" evidence="1">
    <location>
        <begin position="167"/>
        <end position="181"/>
    </location>
</feature>
<dbReference type="Gene3D" id="2.130.10.10">
    <property type="entry name" value="YVTN repeat-like/Quinoprotein amine dehydrogenase"/>
    <property type="match status" value="2"/>
</dbReference>
<dbReference type="SUPFAM" id="SSF56219">
    <property type="entry name" value="DNase I-like"/>
    <property type="match status" value="1"/>
</dbReference>
<gene>
    <name evidence="3" type="ORF">PAXINDRAFT_136635</name>
</gene>
<dbReference type="Gene3D" id="3.60.10.10">
    <property type="entry name" value="Endonuclease/exonuclease/phosphatase"/>
    <property type="match status" value="1"/>
</dbReference>
<keyword evidence="4" id="KW-1185">Reference proteome</keyword>
<dbReference type="GO" id="GO:0046856">
    <property type="term" value="P:phosphatidylinositol dephosphorylation"/>
    <property type="evidence" value="ECO:0007669"/>
    <property type="project" value="InterPro"/>
</dbReference>
<evidence type="ECO:0000313" key="3">
    <source>
        <dbReference type="EMBL" id="KIJ12961.1"/>
    </source>
</evidence>
<dbReference type="GO" id="GO:0004439">
    <property type="term" value="F:phosphatidylinositol-4,5-bisphosphate 5-phosphatase activity"/>
    <property type="evidence" value="ECO:0007669"/>
    <property type="project" value="TreeGrafter"/>
</dbReference>
<dbReference type="SUPFAM" id="SSF50978">
    <property type="entry name" value="WD40 repeat-like"/>
    <property type="match status" value="1"/>
</dbReference>
<feature type="compositionally biased region" description="Low complexity" evidence="1">
    <location>
        <begin position="444"/>
        <end position="455"/>
    </location>
</feature>
<evidence type="ECO:0000313" key="4">
    <source>
        <dbReference type="Proteomes" id="UP000053647"/>
    </source>
</evidence>
<dbReference type="PANTHER" id="PTHR11200:SF240">
    <property type="entry name" value="INOSITOL POLYPHOSPHATE 5-PHOSPHATASE C9G1.10C-RELATED"/>
    <property type="match status" value="1"/>
</dbReference>
<proteinExistence type="predicted"/>
<dbReference type="InterPro" id="IPR036691">
    <property type="entry name" value="Endo/exonu/phosph_ase_sf"/>
</dbReference>
<keyword evidence="3" id="KW-0378">Hydrolase</keyword>
<dbReference type="SMART" id="SM00128">
    <property type="entry name" value="IPPc"/>
    <property type="match status" value="1"/>
</dbReference>
<dbReference type="InterPro" id="IPR036322">
    <property type="entry name" value="WD40_repeat_dom_sf"/>
</dbReference>
<evidence type="ECO:0000259" key="2">
    <source>
        <dbReference type="SMART" id="SM00128"/>
    </source>
</evidence>
<name>A0A0C9U070_PAXIN</name>
<organism evidence="3 4">
    <name type="scientific">Paxillus involutus ATCC 200175</name>
    <dbReference type="NCBI Taxonomy" id="664439"/>
    <lineage>
        <taxon>Eukaryota</taxon>
        <taxon>Fungi</taxon>
        <taxon>Dikarya</taxon>
        <taxon>Basidiomycota</taxon>
        <taxon>Agaricomycotina</taxon>
        <taxon>Agaricomycetes</taxon>
        <taxon>Agaricomycetidae</taxon>
        <taxon>Boletales</taxon>
        <taxon>Paxilineae</taxon>
        <taxon>Paxillaceae</taxon>
        <taxon>Paxillus</taxon>
    </lineage>
</organism>
<feature type="compositionally biased region" description="Low complexity" evidence="1">
    <location>
        <begin position="150"/>
        <end position="166"/>
    </location>
</feature>
<feature type="compositionally biased region" description="Polar residues" evidence="1">
    <location>
        <begin position="58"/>
        <end position="73"/>
    </location>
</feature>
<dbReference type="InterPro" id="IPR015943">
    <property type="entry name" value="WD40/YVTN_repeat-like_dom_sf"/>
</dbReference>
<dbReference type="InterPro" id="IPR046985">
    <property type="entry name" value="IP5"/>
</dbReference>
<dbReference type="OrthoDB" id="2248459at2759"/>
<feature type="compositionally biased region" description="Polar residues" evidence="1">
    <location>
        <begin position="344"/>
        <end position="353"/>
    </location>
</feature>
<dbReference type="EC" id="3.1.3.56" evidence="3"/>
<feature type="region of interest" description="Disordered" evidence="1">
    <location>
        <begin position="30"/>
        <end position="533"/>
    </location>
</feature>
<evidence type="ECO:0000256" key="1">
    <source>
        <dbReference type="SAM" id="MobiDB-lite"/>
    </source>
</evidence>
<dbReference type="EMBL" id="KN819358">
    <property type="protein sequence ID" value="KIJ12961.1"/>
    <property type="molecule type" value="Genomic_DNA"/>
</dbReference>
<reference evidence="4" key="2">
    <citation type="submission" date="2015-01" db="EMBL/GenBank/DDBJ databases">
        <title>Evolutionary Origins and Diversification of the Mycorrhizal Mutualists.</title>
        <authorList>
            <consortium name="DOE Joint Genome Institute"/>
            <consortium name="Mycorrhizal Genomics Consortium"/>
            <person name="Kohler A."/>
            <person name="Kuo A."/>
            <person name="Nagy L.G."/>
            <person name="Floudas D."/>
            <person name="Copeland A."/>
            <person name="Barry K.W."/>
            <person name="Cichocki N."/>
            <person name="Veneault-Fourrey C."/>
            <person name="LaButti K."/>
            <person name="Lindquist E.A."/>
            <person name="Lipzen A."/>
            <person name="Lundell T."/>
            <person name="Morin E."/>
            <person name="Murat C."/>
            <person name="Riley R."/>
            <person name="Ohm R."/>
            <person name="Sun H."/>
            <person name="Tunlid A."/>
            <person name="Henrissat B."/>
            <person name="Grigoriev I.V."/>
            <person name="Hibbett D.S."/>
            <person name="Martin F."/>
        </authorList>
    </citation>
    <scope>NUCLEOTIDE SEQUENCE [LARGE SCALE GENOMIC DNA]</scope>
    <source>
        <strain evidence="4">ATCC 200175</strain>
    </source>
</reference>
<feature type="compositionally biased region" description="Low complexity" evidence="1">
    <location>
        <begin position="306"/>
        <end position="318"/>
    </location>
</feature>
<accession>A0A0C9U070</accession>
<reference evidence="3 4" key="1">
    <citation type="submission" date="2014-06" db="EMBL/GenBank/DDBJ databases">
        <authorList>
            <consortium name="DOE Joint Genome Institute"/>
            <person name="Kuo A."/>
            <person name="Kohler A."/>
            <person name="Nagy L.G."/>
            <person name="Floudas D."/>
            <person name="Copeland A."/>
            <person name="Barry K.W."/>
            <person name="Cichocki N."/>
            <person name="Veneault-Fourrey C."/>
            <person name="LaButti K."/>
            <person name="Lindquist E.A."/>
            <person name="Lipzen A."/>
            <person name="Lundell T."/>
            <person name="Morin E."/>
            <person name="Murat C."/>
            <person name="Sun H."/>
            <person name="Tunlid A."/>
            <person name="Henrissat B."/>
            <person name="Grigoriev I.V."/>
            <person name="Hibbett D.S."/>
            <person name="Martin F."/>
            <person name="Nordberg H.P."/>
            <person name="Cantor M.N."/>
            <person name="Hua S.X."/>
        </authorList>
    </citation>
    <scope>NUCLEOTIDE SEQUENCE [LARGE SCALE GENOMIC DNA]</scope>
    <source>
        <strain evidence="3 4">ATCC 200175</strain>
    </source>
</reference>
<feature type="compositionally biased region" description="Low complexity" evidence="1">
    <location>
        <begin position="362"/>
        <end position="371"/>
    </location>
</feature>